<dbReference type="RefSeq" id="WP_352063160.1">
    <property type="nucleotide sequence ID" value="NZ_JBEPAZ010000005.1"/>
</dbReference>
<protein>
    <submittedName>
        <fullName evidence="4">CPBP family intramembrane glutamic endopeptidase</fullName>
        <ecNumber evidence="4">3.4.-.-</ecNumber>
    </submittedName>
</protein>
<evidence type="ECO:0000256" key="2">
    <source>
        <dbReference type="SAM" id="Phobius"/>
    </source>
</evidence>
<dbReference type="EMBL" id="JBEPAZ010000005">
    <property type="protein sequence ID" value="MER6427748.1"/>
    <property type="molecule type" value="Genomic_DNA"/>
</dbReference>
<feature type="transmembrane region" description="Helical" evidence="2">
    <location>
        <begin position="129"/>
        <end position="151"/>
    </location>
</feature>
<keyword evidence="4" id="KW-0378">Hydrolase</keyword>
<name>A0ABV1U250_9ACTN</name>
<feature type="transmembrane region" description="Helical" evidence="2">
    <location>
        <begin position="163"/>
        <end position="182"/>
    </location>
</feature>
<feature type="transmembrane region" description="Helical" evidence="2">
    <location>
        <begin position="194"/>
        <end position="220"/>
    </location>
</feature>
<feature type="transmembrane region" description="Helical" evidence="2">
    <location>
        <begin position="226"/>
        <end position="244"/>
    </location>
</feature>
<dbReference type="PANTHER" id="PTHR39430:SF1">
    <property type="entry name" value="PROTEASE"/>
    <property type="match status" value="1"/>
</dbReference>
<evidence type="ECO:0000313" key="5">
    <source>
        <dbReference type="Proteomes" id="UP001470023"/>
    </source>
</evidence>
<comment type="caution">
    <text evidence="4">The sequence shown here is derived from an EMBL/GenBank/DDBJ whole genome shotgun (WGS) entry which is preliminary data.</text>
</comment>
<dbReference type="Proteomes" id="UP001470023">
    <property type="component" value="Unassembled WGS sequence"/>
</dbReference>
<gene>
    <name evidence="4" type="ORF">ABT272_08365</name>
</gene>
<keyword evidence="2" id="KW-1133">Transmembrane helix</keyword>
<feature type="transmembrane region" description="Helical" evidence="2">
    <location>
        <begin position="288"/>
        <end position="306"/>
    </location>
</feature>
<sequence>MSINFPQPYGPPAVPQDPDPAPTLPYHRLALLTGRRGRWWRPLAGTVVVGVGTALLMMVLVVVSEVGGAILDRPTDADDMRTWGSIGDMAVELLSIAIAIPAVLLAARWVQGRPAGTVSSVTGRLRRRWLGLCLCLALPIVAVSLGITFLLPGTGDSGGEVEWVGWRSFLLALVMLCCFVPLQAAAEEYVFRGWLVQAVGSWLRSPWIAVLPQAVLFAAAHGWGTAWGFADLVVFGGVMGLLAVRTGGLEASIALHTVNNLVGMGVAAGVEGALDTDETAADMGWVEAAVDIPTILIYAAAVLWFARRRGIAAVSTVAPQVPAVHVPSTHPWPTYDAPVGAQLGHDQAQTRNGPEVPPVTRPPHAPS</sequence>
<reference evidence="4 5" key="1">
    <citation type="submission" date="2024-06" db="EMBL/GenBank/DDBJ databases">
        <title>The Natural Products Discovery Center: Release of the First 8490 Sequenced Strains for Exploring Actinobacteria Biosynthetic Diversity.</title>
        <authorList>
            <person name="Kalkreuter E."/>
            <person name="Kautsar S.A."/>
            <person name="Yang D."/>
            <person name="Bader C.D."/>
            <person name="Teijaro C.N."/>
            <person name="Fluegel L."/>
            <person name="Davis C.M."/>
            <person name="Simpson J.R."/>
            <person name="Lauterbach L."/>
            <person name="Steele A.D."/>
            <person name="Gui C."/>
            <person name="Meng S."/>
            <person name="Li G."/>
            <person name="Viehrig K."/>
            <person name="Ye F."/>
            <person name="Su P."/>
            <person name="Kiefer A.F."/>
            <person name="Nichols A."/>
            <person name="Cepeda A.J."/>
            <person name="Yan W."/>
            <person name="Fan B."/>
            <person name="Jiang Y."/>
            <person name="Adhikari A."/>
            <person name="Zheng C.-J."/>
            <person name="Schuster L."/>
            <person name="Cowan T.M."/>
            <person name="Smanski M.J."/>
            <person name="Chevrette M.G."/>
            <person name="De Carvalho L.P.S."/>
            <person name="Shen B."/>
        </authorList>
    </citation>
    <scope>NUCLEOTIDE SEQUENCE [LARGE SCALE GENOMIC DNA]</scope>
    <source>
        <strain evidence="4 5">NPDC001166</strain>
    </source>
</reference>
<feature type="transmembrane region" description="Helical" evidence="2">
    <location>
        <begin position="43"/>
        <end position="70"/>
    </location>
</feature>
<evidence type="ECO:0000256" key="1">
    <source>
        <dbReference type="SAM" id="MobiDB-lite"/>
    </source>
</evidence>
<dbReference type="GO" id="GO:0016787">
    <property type="term" value="F:hydrolase activity"/>
    <property type="evidence" value="ECO:0007669"/>
    <property type="project" value="UniProtKB-KW"/>
</dbReference>
<keyword evidence="2" id="KW-0472">Membrane</keyword>
<dbReference type="InterPro" id="IPR003675">
    <property type="entry name" value="Rce1/LyrA-like_dom"/>
</dbReference>
<evidence type="ECO:0000259" key="3">
    <source>
        <dbReference type="Pfam" id="PF02517"/>
    </source>
</evidence>
<feature type="transmembrane region" description="Helical" evidence="2">
    <location>
        <begin position="251"/>
        <end position="268"/>
    </location>
</feature>
<feature type="transmembrane region" description="Helical" evidence="2">
    <location>
        <begin position="90"/>
        <end position="109"/>
    </location>
</feature>
<accession>A0ABV1U250</accession>
<proteinExistence type="predicted"/>
<feature type="compositionally biased region" description="Pro residues" evidence="1">
    <location>
        <begin position="8"/>
        <end position="20"/>
    </location>
</feature>
<organism evidence="4 5">
    <name type="scientific">Streptomyces sp. 900105245</name>
    <dbReference type="NCBI Taxonomy" id="3154379"/>
    <lineage>
        <taxon>Bacteria</taxon>
        <taxon>Bacillati</taxon>
        <taxon>Actinomycetota</taxon>
        <taxon>Actinomycetes</taxon>
        <taxon>Kitasatosporales</taxon>
        <taxon>Streptomycetaceae</taxon>
        <taxon>Streptomyces</taxon>
    </lineage>
</organism>
<dbReference type="EC" id="3.4.-.-" evidence="4"/>
<feature type="region of interest" description="Disordered" evidence="1">
    <location>
        <begin position="1"/>
        <end position="20"/>
    </location>
</feature>
<dbReference type="Pfam" id="PF02517">
    <property type="entry name" value="Rce1-like"/>
    <property type="match status" value="1"/>
</dbReference>
<evidence type="ECO:0000313" key="4">
    <source>
        <dbReference type="EMBL" id="MER6427748.1"/>
    </source>
</evidence>
<feature type="domain" description="CAAX prenyl protease 2/Lysostaphin resistance protein A-like" evidence="3">
    <location>
        <begin position="172"/>
        <end position="262"/>
    </location>
</feature>
<dbReference type="PANTHER" id="PTHR39430">
    <property type="entry name" value="MEMBRANE-ASSOCIATED PROTEASE-RELATED"/>
    <property type="match status" value="1"/>
</dbReference>
<feature type="compositionally biased region" description="Pro residues" evidence="1">
    <location>
        <begin position="355"/>
        <end position="367"/>
    </location>
</feature>
<keyword evidence="5" id="KW-1185">Reference proteome</keyword>
<keyword evidence="2" id="KW-0812">Transmembrane</keyword>
<feature type="region of interest" description="Disordered" evidence="1">
    <location>
        <begin position="345"/>
        <end position="367"/>
    </location>
</feature>